<dbReference type="InterPro" id="IPR002065">
    <property type="entry name" value="TPX"/>
</dbReference>
<name>A0A380YK53_9BACE</name>
<comment type="function">
    <text evidence="6">Thiol-specific peroxidase that catalyzes the reduction of hydrogen peroxide and organic hydroperoxides to water and alcohols, respectively. Plays a role in cell protection against oxidative stress by detoxifying peroxides.</text>
</comment>
<dbReference type="EMBL" id="RCXL01000002">
    <property type="protein sequence ID" value="RYT77768.1"/>
    <property type="molecule type" value="Genomic_DNA"/>
</dbReference>
<dbReference type="GeneID" id="93070795"/>
<reference evidence="13 14" key="1">
    <citation type="submission" date="2018-06" db="EMBL/GenBank/DDBJ databases">
        <authorList>
            <consortium name="Pathogen Informatics"/>
            <person name="Doyle S."/>
        </authorList>
    </citation>
    <scope>NUCLEOTIDE SEQUENCE [LARGE SCALE GENOMIC DNA]</scope>
    <source>
        <strain evidence="13 14">NCTC11155</strain>
    </source>
</reference>
<dbReference type="KEGG" id="beg:INE88_04305"/>
<evidence type="ECO:0000313" key="15">
    <source>
        <dbReference type="Proteomes" id="UP000283538"/>
    </source>
</evidence>
<evidence type="ECO:0000256" key="4">
    <source>
        <dbReference type="ARBA" id="ARBA00023157"/>
    </source>
</evidence>
<reference evidence="8 17" key="3">
    <citation type="journal article" date="2019" name="Nat. Med.">
        <title>A library of human gut bacterial isolates paired with longitudinal multiomics data enables mechanistic microbiome research.</title>
        <authorList>
            <person name="Poyet M."/>
            <person name="Groussin M."/>
            <person name="Gibbons S.M."/>
            <person name="Avila-Pacheco J."/>
            <person name="Jiang X."/>
            <person name="Kearney S.M."/>
            <person name="Perrotta A.R."/>
            <person name="Berdy B."/>
            <person name="Zhao S."/>
            <person name="Lieberman T.D."/>
            <person name="Swanson P.K."/>
            <person name="Smith M."/>
            <person name="Roesemann S."/>
            <person name="Alexander J.E."/>
            <person name="Rich S.A."/>
            <person name="Livny J."/>
            <person name="Vlamakis H."/>
            <person name="Clish C."/>
            <person name="Bullock K."/>
            <person name="Deik A."/>
            <person name="Scott J."/>
            <person name="Pierce K.A."/>
            <person name="Xavier R.J."/>
            <person name="Alm E.J."/>
        </authorList>
    </citation>
    <scope>NUCLEOTIDE SEQUENCE [LARGE SCALE GENOMIC DNA]</scope>
    <source>
        <strain evidence="8 17">BIOML-A1</strain>
    </source>
</reference>
<evidence type="ECO:0000259" key="7">
    <source>
        <dbReference type="PROSITE" id="PS51352"/>
    </source>
</evidence>
<dbReference type="PROSITE" id="PS01265">
    <property type="entry name" value="TPX"/>
    <property type="match status" value="1"/>
</dbReference>
<dbReference type="OrthoDB" id="9781543at2"/>
<evidence type="ECO:0000256" key="1">
    <source>
        <dbReference type="ARBA" id="ARBA00022559"/>
    </source>
</evidence>
<dbReference type="EMBL" id="QSLA01000015">
    <property type="protein sequence ID" value="RHF06621.1"/>
    <property type="molecule type" value="Genomic_DNA"/>
</dbReference>
<dbReference type="Proteomes" id="UP000254424">
    <property type="component" value="Unassembled WGS sequence"/>
</dbReference>
<dbReference type="EMBL" id="VVZX01000002">
    <property type="protein sequence ID" value="KAA5276674.1"/>
    <property type="molecule type" value="Genomic_DNA"/>
</dbReference>
<organism evidence="13 14">
    <name type="scientific">Bacteroides eggerthii</name>
    <dbReference type="NCBI Taxonomy" id="28111"/>
    <lineage>
        <taxon>Bacteria</taxon>
        <taxon>Pseudomonadati</taxon>
        <taxon>Bacteroidota</taxon>
        <taxon>Bacteroidia</taxon>
        <taxon>Bacteroidales</taxon>
        <taxon>Bacteroidaceae</taxon>
        <taxon>Bacteroides</taxon>
    </lineage>
</organism>
<comment type="miscellaneous">
    <text evidence="6">The active site is a conserved redox-active cysteine residue, the peroxidatic cysteine (C(P)), which makes the nucleophilic attack on the peroxide substrate. The peroxide oxidizes the C(P)-SH to cysteine sulfenic acid (C(P)-SOH), which then reacts with another cysteine residue, the resolving cysteine (C(R)), to form a disulfide bridge. The disulfide is subsequently reduced by an appropriate electron donor to complete the catalytic cycle. In this atypical 2-Cys peroxiredoxin, C(R) is present in the same subunit to form an intramolecular disulfide. The disulfide is subsequently reduced by thioredoxin.</text>
</comment>
<dbReference type="Gene3D" id="3.40.30.10">
    <property type="entry name" value="Glutaredoxin"/>
    <property type="match status" value="1"/>
</dbReference>
<dbReference type="InterPro" id="IPR013766">
    <property type="entry name" value="Thioredoxin_domain"/>
</dbReference>
<evidence type="ECO:0000256" key="3">
    <source>
        <dbReference type="ARBA" id="ARBA00023002"/>
    </source>
</evidence>
<evidence type="ECO:0000313" key="11">
    <source>
        <dbReference type="EMBL" id="RHF06621.1"/>
    </source>
</evidence>
<dbReference type="SUPFAM" id="SSF52833">
    <property type="entry name" value="Thioredoxin-like"/>
    <property type="match status" value="1"/>
</dbReference>
<keyword evidence="17" id="KW-1185">Reference proteome</keyword>
<reference evidence="10" key="6">
    <citation type="journal article" date="2021" name="PLoS Genet.">
        <title>Mobile Type VI secretion system loci of the gut Bacteroidales display extensive intra-ecosystem transfer, multi-species spread and geographical clustering.</title>
        <authorList>
            <person name="Garcia-Bayona L."/>
            <person name="Coyne M.J."/>
            <person name="Comstock L.E."/>
        </authorList>
    </citation>
    <scope>NUCLEOTIDE SEQUENCE</scope>
    <source>
        <strain evidence="10">CL11T00C20</strain>
    </source>
</reference>
<dbReference type="Proteomes" id="UP000335496">
    <property type="component" value="Unassembled WGS sequence"/>
</dbReference>
<proteinExistence type="inferred from homology"/>
<comment type="catalytic activity">
    <reaction evidence="6">
        <text>a hydroperoxide + [thioredoxin]-dithiol = an alcohol + [thioredoxin]-disulfide + H2O</text>
        <dbReference type="Rhea" id="RHEA:62620"/>
        <dbReference type="Rhea" id="RHEA-COMP:10698"/>
        <dbReference type="Rhea" id="RHEA-COMP:10700"/>
        <dbReference type="ChEBI" id="CHEBI:15377"/>
        <dbReference type="ChEBI" id="CHEBI:29950"/>
        <dbReference type="ChEBI" id="CHEBI:30879"/>
        <dbReference type="ChEBI" id="CHEBI:35924"/>
        <dbReference type="ChEBI" id="CHEBI:50058"/>
        <dbReference type="EC" id="1.11.1.24"/>
    </reaction>
</comment>
<evidence type="ECO:0000313" key="8">
    <source>
        <dbReference type="EMBL" id="KAA5276674.1"/>
    </source>
</evidence>
<evidence type="ECO:0000313" key="10">
    <source>
        <dbReference type="EMBL" id="QUT47452.1"/>
    </source>
</evidence>
<gene>
    <name evidence="6 13" type="primary">tpx</name>
    <name evidence="11" type="ORF">DW701_13060</name>
    <name evidence="12" type="ORF">EAJ03_01150</name>
    <name evidence="8" type="ORF">F2Z23_01145</name>
    <name evidence="9" type="ORF">HF841_11095</name>
    <name evidence="10" type="ORF">INE88_04305</name>
    <name evidence="13" type="ORF">NCTC11155_00861</name>
</gene>
<dbReference type="EC" id="1.11.1.24" evidence="6"/>
<evidence type="ECO:0000313" key="17">
    <source>
        <dbReference type="Proteomes" id="UP000335496"/>
    </source>
</evidence>
<evidence type="ECO:0000313" key="12">
    <source>
        <dbReference type="EMBL" id="RYT77768.1"/>
    </source>
</evidence>
<dbReference type="EMBL" id="CP072227">
    <property type="protein sequence ID" value="QUT47452.1"/>
    <property type="molecule type" value="Genomic_DNA"/>
</dbReference>
<dbReference type="Proteomes" id="UP000291917">
    <property type="component" value="Unassembled WGS sequence"/>
</dbReference>
<dbReference type="InterPro" id="IPR018219">
    <property type="entry name" value="Tpx_CS"/>
</dbReference>
<evidence type="ECO:0000313" key="14">
    <source>
        <dbReference type="Proteomes" id="UP000254424"/>
    </source>
</evidence>
<evidence type="ECO:0000313" key="9">
    <source>
        <dbReference type="EMBL" id="NME86556.1"/>
    </source>
</evidence>
<feature type="active site" description="Cysteine sulfenic acid (-SOH) intermediate" evidence="6">
    <location>
        <position position="60"/>
    </location>
</feature>
<dbReference type="AlphaFoldDB" id="A0A380YK53"/>
<evidence type="ECO:0000313" key="13">
    <source>
        <dbReference type="EMBL" id="SUV28903.1"/>
    </source>
</evidence>
<feature type="disulfide bond" description="Redox-active" evidence="6">
    <location>
        <begin position="60"/>
        <end position="94"/>
    </location>
</feature>
<sequence length="167" mass="18010">MATTKFKGQPVKVIGEFIKVGAVAPDFELVKTDLSSFSLKELNGKNVILNIFPSLDTGVCATSVRKFNKLAAGLPDTVVLAISKDLPFAHARFCTTEGIENVVPLSDFRFSDFDENYGVRMADGPLSGLLARAVVVVGKDGKIAYTELVPEITQEPDYDKAIAAVKK</sequence>
<keyword evidence="1 6" id="KW-0575">Peroxidase</keyword>
<keyword evidence="5 6" id="KW-0676">Redox-active center</keyword>
<keyword evidence="2 6" id="KW-0049">Antioxidant</keyword>
<reference evidence="12 16" key="4">
    <citation type="journal article" date="2019" name="Science, e1252229">
        <title>Invertible promoters mediate bacterial phase variation, antibiotic resistance, and host adaptation in the gut.</title>
        <authorList>
            <person name="Jiang X."/>
            <person name="Hall A.B."/>
            <person name="Arthur T.D."/>
            <person name="Plichta D.R."/>
            <person name="Covington C.T."/>
            <person name="Poyet M."/>
            <person name="Crothers J."/>
            <person name="Moses P.L."/>
            <person name="Tolonen A.C."/>
            <person name="Vlamakis H."/>
            <person name="Alm E.J."/>
            <person name="Xavier R.J."/>
        </authorList>
    </citation>
    <scope>NUCLEOTIDE SEQUENCE [LARGE SCALE GENOMIC DNA]</scope>
    <source>
        <strain evidence="12">Bj_0095</strain>
        <strain evidence="16">bj_0095</strain>
    </source>
</reference>
<dbReference type="Proteomes" id="UP000679226">
    <property type="component" value="Chromosome"/>
</dbReference>
<dbReference type="InterPro" id="IPR013740">
    <property type="entry name" value="Redoxin"/>
</dbReference>
<dbReference type="PANTHER" id="PTHR43110:SF1">
    <property type="entry name" value="THIOL PEROXIDASE"/>
    <property type="match status" value="1"/>
</dbReference>
<dbReference type="RefSeq" id="WP_004290010.1">
    <property type="nucleotide sequence ID" value="NZ_CABKNQ010000019.1"/>
</dbReference>
<feature type="domain" description="Thioredoxin" evidence="7">
    <location>
        <begin position="18"/>
        <end position="167"/>
    </location>
</feature>
<dbReference type="EMBL" id="UFSX01000001">
    <property type="protein sequence ID" value="SUV28903.1"/>
    <property type="molecule type" value="Genomic_DNA"/>
</dbReference>
<keyword evidence="3 6" id="KW-0560">Oxidoreductase</keyword>
<dbReference type="GO" id="GO:0008379">
    <property type="term" value="F:thioredoxin peroxidase activity"/>
    <property type="evidence" value="ECO:0007669"/>
    <property type="project" value="UniProtKB-UniRule"/>
</dbReference>
<dbReference type="HAMAP" id="MF_00269">
    <property type="entry name" value="Tpx"/>
    <property type="match status" value="1"/>
</dbReference>
<dbReference type="PROSITE" id="PS51352">
    <property type="entry name" value="THIOREDOXIN_2"/>
    <property type="match status" value="1"/>
</dbReference>
<evidence type="ECO:0000256" key="6">
    <source>
        <dbReference type="HAMAP-Rule" id="MF_00269"/>
    </source>
</evidence>
<dbReference type="STRING" id="483216.BACEGG_01719"/>
<reference evidence="11 15" key="2">
    <citation type="submission" date="2018-08" db="EMBL/GenBank/DDBJ databases">
        <title>A genome reference for cultivated species of the human gut microbiota.</title>
        <authorList>
            <person name="Zou Y."/>
            <person name="Xue W."/>
            <person name="Luo G."/>
        </authorList>
    </citation>
    <scope>NUCLEOTIDE SEQUENCE [LARGE SCALE GENOMIC DNA]</scope>
    <source>
        <strain evidence="11 15">AM26-26AC</strain>
    </source>
</reference>
<dbReference type="NCBIfam" id="NF001808">
    <property type="entry name" value="PRK00522.1"/>
    <property type="match status" value="1"/>
</dbReference>
<dbReference type="Pfam" id="PF08534">
    <property type="entry name" value="Redoxin"/>
    <property type="match status" value="1"/>
</dbReference>
<reference evidence="9 18" key="5">
    <citation type="submission" date="2020-04" db="EMBL/GenBank/DDBJ databases">
        <authorList>
            <person name="Hitch T.C.A."/>
            <person name="Wylensek D."/>
            <person name="Clavel T."/>
        </authorList>
    </citation>
    <scope>NUCLEOTIDE SEQUENCE [LARGE SCALE GENOMIC DNA]</scope>
    <source>
        <strain evidence="9 18">WCA3-601-WT-5E</strain>
    </source>
</reference>
<keyword evidence="4 6" id="KW-1015">Disulfide bond</keyword>
<dbReference type="InterPro" id="IPR050455">
    <property type="entry name" value="Tpx_Peroxidase_subfamily"/>
</dbReference>
<comment type="similarity">
    <text evidence="6">Belongs to the peroxiredoxin family. Tpx subfamily.</text>
</comment>
<dbReference type="Proteomes" id="UP000283538">
    <property type="component" value="Unassembled WGS sequence"/>
</dbReference>
<dbReference type="EMBL" id="JABAGL010000013">
    <property type="protein sequence ID" value="NME86556.1"/>
    <property type="molecule type" value="Genomic_DNA"/>
</dbReference>
<evidence type="ECO:0000313" key="16">
    <source>
        <dbReference type="Proteomes" id="UP000291917"/>
    </source>
</evidence>
<comment type="subunit">
    <text evidence="6">Homodimer.</text>
</comment>
<evidence type="ECO:0000313" key="18">
    <source>
        <dbReference type="Proteomes" id="UP000520291"/>
    </source>
</evidence>
<dbReference type="InterPro" id="IPR036249">
    <property type="entry name" value="Thioredoxin-like_sf"/>
</dbReference>
<evidence type="ECO:0000256" key="5">
    <source>
        <dbReference type="ARBA" id="ARBA00023284"/>
    </source>
</evidence>
<protein>
    <recommendedName>
        <fullName evidence="6">Thiol peroxidase</fullName>
        <shortName evidence="6">Tpx</shortName>
        <ecNumber evidence="6">1.11.1.24</ecNumber>
    </recommendedName>
    <alternativeName>
        <fullName evidence="6">Peroxiredoxin tpx</fullName>
        <shortName evidence="6">Prx</shortName>
    </alternativeName>
    <alternativeName>
        <fullName evidence="6">Thioredoxin peroxidase</fullName>
    </alternativeName>
    <alternativeName>
        <fullName evidence="6">Thioredoxin-dependent peroxiredoxin</fullName>
    </alternativeName>
</protein>
<accession>A0A380YK53</accession>
<dbReference type="CDD" id="cd03014">
    <property type="entry name" value="PRX_Atyp2cys"/>
    <property type="match status" value="1"/>
</dbReference>
<dbReference type="PANTHER" id="PTHR43110">
    <property type="entry name" value="THIOL PEROXIDASE"/>
    <property type="match status" value="1"/>
</dbReference>
<evidence type="ECO:0000256" key="2">
    <source>
        <dbReference type="ARBA" id="ARBA00022862"/>
    </source>
</evidence>
<dbReference type="Proteomes" id="UP000520291">
    <property type="component" value="Unassembled WGS sequence"/>
</dbReference>